<proteinExistence type="predicted"/>
<dbReference type="AlphaFoldDB" id="A0A7C2K371"/>
<sequence>MTQATLTPNVETDTIGDIDAVRASLAQQRQAALAEYHAAVIATAKGQTPANLPTIISAAGKSDEEFAKLAGTLARRLQAAKASAAADAKGPEVERLQAAASAARDKLEQARAEWEARERELESKLWDAETACDLVRSNHSN</sequence>
<comment type="caution">
    <text evidence="2">The sequence shown here is derived from an EMBL/GenBank/DDBJ whole genome shotgun (WGS) entry which is preliminary data.</text>
</comment>
<organism evidence="2">
    <name type="scientific">Schlesneria paludicola</name>
    <dbReference type="NCBI Taxonomy" id="360056"/>
    <lineage>
        <taxon>Bacteria</taxon>
        <taxon>Pseudomonadati</taxon>
        <taxon>Planctomycetota</taxon>
        <taxon>Planctomycetia</taxon>
        <taxon>Planctomycetales</taxon>
        <taxon>Planctomycetaceae</taxon>
        <taxon>Schlesneria</taxon>
    </lineage>
</organism>
<gene>
    <name evidence="2" type="ORF">ENQ76_16415</name>
</gene>
<protein>
    <submittedName>
        <fullName evidence="2">Uncharacterized protein</fullName>
    </submittedName>
</protein>
<reference evidence="2" key="1">
    <citation type="journal article" date="2020" name="mSystems">
        <title>Genome- and Community-Level Interaction Insights into Carbon Utilization and Element Cycling Functions of Hydrothermarchaeota in Hydrothermal Sediment.</title>
        <authorList>
            <person name="Zhou Z."/>
            <person name="Liu Y."/>
            <person name="Xu W."/>
            <person name="Pan J."/>
            <person name="Luo Z.H."/>
            <person name="Li M."/>
        </authorList>
    </citation>
    <scope>NUCLEOTIDE SEQUENCE [LARGE SCALE GENOMIC DNA]</scope>
    <source>
        <strain evidence="2">SpSt-339</strain>
    </source>
</reference>
<evidence type="ECO:0000313" key="2">
    <source>
        <dbReference type="EMBL" id="HEN17043.1"/>
    </source>
</evidence>
<dbReference type="EMBL" id="DSOK01000451">
    <property type="protein sequence ID" value="HEN17043.1"/>
    <property type="molecule type" value="Genomic_DNA"/>
</dbReference>
<feature type="coiled-coil region" evidence="1">
    <location>
        <begin position="93"/>
        <end position="124"/>
    </location>
</feature>
<keyword evidence="1" id="KW-0175">Coiled coil</keyword>
<evidence type="ECO:0000256" key="1">
    <source>
        <dbReference type="SAM" id="Coils"/>
    </source>
</evidence>
<accession>A0A7C2K371</accession>
<name>A0A7C2K371_9PLAN</name>